<gene>
    <name evidence="5" type="ORF">ACFPXP_00070</name>
</gene>
<feature type="compositionally biased region" description="Acidic residues" evidence="2">
    <location>
        <begin position="37"/>
        <end position="46"/>
    </location>
</feature>
<feature type="chain" id="PRO_5045771418" evidence="3">
    <location>
        <begin position="20"/>
        <end position="203"/>
    </location>
</feature>
<dbReference type="InterPro" id="IPR029051">
    <property type="entry name" value="DUF4352"/>
</dbReference>
<proteinExistence type="predicted"/>
<accession>A0ABW1IJ39</accession>
<organism evidence="5 6">
    <name type="scientific">Marinicrinis lubricantis</name>
    <dbReference type="NCBI Taxonomy" id="2086470"/>
    <lineage>
        <taxon>Bacteria</taxon>
        <taxon>Bacillati</taxon>
        <taxon>Bacillota</taxon>
        <taxon>Bacilli</taxon>
        <taxon>Bacillales</taxon>
        <taxon>Paenibacillaceae</taxon>
    </lineage>
</organism>
<feature type="compositionally biased region" description="Polar residues" evidence="2">
    <location>
        <begin position="47"/>
        <end position="66"/>
    </location>
</feature>
<keyword evidence="1 3" id="KW-0732">Signal</keyword>
<comment type="caution">
    <text evidence="5">The sequence shown here is derived from an EMBL/GenBank/DDBJ whole genome shotgun (WGS) entry which is preliminary data.</text>
</comment>
<dbReference type="Gene3D" id="2.60.40.1240">
    <property type="match status" value="1"/>
</dbReference>
<feature type="domain" description="DUF4352" evidence="4">
    <location>
        <begin position="78"/>
        <end position="188"/>
    </location>
</feature>
<name>A0ABW1IJ39_9BACL</name>
<dbReference type="EMBL" id="JBHSQV010000001">
    <property type="protein sequence ID" value="MFC5984903.1"/>
    <property type="molecule type" value="Genomic_DNA"/>
</dbReference>
<dbReference type="InterPro" id="IPR029050">
    <property type="entry name" value="Immunoprotect_excell_Ig-like"/>
</dbReference>
<evidence type="ECO:0000256" key="1">
    <source>
        <dbReference type="ARBA" id="ARBA00022729"/>
    </source>
</evidence>
<evidence type="ECO:0000313" key="5">
    <source>
        <dbReference type="EMBL" id="MFC5984903.1"/>
    </source>
</evidence>
<evidence type="ECO:0000256" key="2">
    <source>
        <dbReference type="SAM" id="MobiDB-lite"/>
    </source>
</evidence>
<dbReference type="Pfam" id="PF11611">
    <property type="entry name" value="DUF4352"/>
    <property type="match status" value="1"/>
</dbReference>
<dbReference type="Proteomes" id="UP001596250">
    <property type="component" value="Unassembled WGS sequence"/>
</dbReference>
<protein>
    <submittedName>
        <fullName evidence="5">DUF4352 domain-containing protein</fullName>
    </submittedName>
</protein>
<keyword evidence="6" id="KW-1185">Reference proteome</keyword>
<evidence type="ECO:0000256" key="3">
    <source>
        <dbReference type="SAM" id="SignalP"/>
    </source>
</evidence>
<feature type="region of interest" description="Disordered" evidence="2">
    <location>
        <begin position="22"/>
        <end position="81"/>
    </location>
</feature>
<evidence type="ECO:0000259" key="4">
    <source>
        <dbReference type="Pfam" id="PF11611"/>
    </source>
</evidence>
<sequence>MRKLTSVLAAIVIIAGLFGACGGQDVEENNPSPEVEERIEDTDGADQEQNTDQNEESPGNGNQNAEDQAGEEGAGNAQVGDTLNVDGAKITITGIEKFTGTINEFSPLEQDHAVKIDVIVENTNEEQFFVDALEFKLYDADGFEVQHALPSDEMELSGEIPAGKKIQGSLFFDVPAQEGTWELHYESLGSFGGDPAIWDMPAT</sequence>
<evidence type="ECO:0000313" key="6">
    <source>
        <dbReference type="Proteomes" id="UP001596250"/>
    </source>
</evidence>
<reference evidence="6" key="1">
    <citation type="journal article" date="2019" name="Int. J. Syst. Evol. Microbiol.">
        <title>The Global Catalogue of Microorganisms (GCM) 10K type strain sequencing project: providing services to taxonomists for standard genome sequencing and annotation.</title>
        <authorList>
            <consortium name="The Broad Institute Genomics Platform"/>
            <consortium name="The Broad Institute Genome Sequencing Center for Infectious Disease"/>
            <person name="Wu L."/>
            <person name="Ma J."/>
        </authorList>
    </citation>
    <scope>NUCLEOTIDE SEQUENCE [LARGE SCALE GENOMIC DNA]</scope>
    <source>
        <strain evidence="6">CCM 8749</strain>
    </source>
</reference>
<dbReference type="RefSeq" id="WP_379891234.1">
    <property type="nucleotide sequence ID" value="NZ_CBCSCT010000037.1"/>
</dbReference>
<dbReference type="PROSITE" id="PS51257">
    <property type="entry name" value="PROKAR_LIPOPROTEIN"/>
    <property type="match status" value="1"/>
</dbReference>
<feature type="signal peptide" evidence="3">
    <location>
        <begin position="1"/>
        <end position="19"/>
    </location>
</feature>